<protein>
    <submittedName>
        <fullName evidence="2">Uncharacterized protein</fullName>
    </submittedName>
</protein>
<keyword evidence="1" id="KW-0812">Transmembrane</keyword>
<sequence>MKFISLRMKISVILGALLGLICILGAGFRFGFLGNSLHFLALWYNRFLMGVVIGMATSRKRRVALVRGALLGLIVSLAFYLTSGLEDHITFLVGGVYGIIIDYLSSRHSDFVNNIVNRLRGKNLGG</sequence>
<keyword evidence="3" id="KW-1185">Reference proteome</keyword>
<evidence type="ECO:0000256" key="1">
    <source>
        <dbReference type="SAM" id="Phobius"/>
    </source>
</evidence>
<dbReference type="OrthoDB" id="2084097at2"/>
<feature type="transmembrane region" description="Helical" evidence="1">
    <location>
        <begin position="38"/>
        <end position="57"/>
    </location>
</feature>
<dbReference type="EMBL" id="FNGO01000003">
    <property type="protein sequence ID" value="SDL33131.1"/>
    <property type="molecule type" value="Genomic_DNA"/>
</dbReference>
<organism evidence="2 3">
    <name type="scientific">Halarsenatibacter silvermanii</name>
    <dbReference type="NCBI Taxonomy" id="321763"/>
    <lineage>
        <taxon>Bacteria</taxon>
        <taxon>Bacillati</taxon>
        <taxon>Bacillota</taxon>
        <taxon>Clostridia</taxon>
        <taxon>Halanaerobiales</taxon>
        <taxon>Halarsenatibacteraceae</taxon>
        <taxon>Halarsenatibacter</taxon>
    </lineage>
</organism>
<feature type="transmembrane region" description="Helical" evidence="1">
    <location>
        <begin position="64"/>
        <end position="82"/>
    </location>
</feature>
<proteinExistence type="predicted"/>
<evidence type="ECO:0000313" key="2">
    <source>
        <dbReference type="EMBL" id="SDL33131.1"/>
    </source>
</evidence>
<dbReference type="Proteomes" id="UP000199476">
    <property type="component" value="Unassembled WGS sequence"/>
</dbReference>
<accession>A0A1G9J710</accession>
<dbReference type="RefSeq" id="WP_089758369.1">
    <property type="nucleotide sequence ID" value="NZ_FNGO01000003.1"/>
</dbReference>
<evidence type="ECO:0000313" key="3">
    <source>
        <dbReference type="Proteomes" id="UP000199476"/>
    </source>
</evidence>
<keyword evidence="1" id="KW-0472">Membrane</keyword>
<name>A0A1G9J710_9FIRM</name>
<dbReference type="AlphaFoldDB" id="A0A1G9J710"/>
<feature type="transmembrane region" description="Helical" evidence="1">
    <location>
        <begin position="12"/>
        <end position="32"/>
    </location>
</feature>
<gene>
    <name evidence="2" type="ORF">SAMN04488692_103152</name>
</gene>
<reference evidence="2 3" key="1">
    <citation type="submission" date="2016-10" db="EMBL/GenBank/DDBJ databases">
        <authorList>
            <person name="de Groot N.N."/>
        </authorList>
    </citation>
    <scope>NUCLEOTIDE SEQUENCE [LARGE SCALE GENOMIC DNA]</scope>
    <source>
        <strain evidence="2 3">SLAS-1</strain>
    </source>
</reference>
<feature type="transmembrane region" description="Helical" evidence="1">
    <location>
        <begin position="88"/>
        <end position="105"/>
    </location>
</feature>
<keyword evidence="1" id="KW-1133">Transmembrane helix</keyword>
<dbReference type="STRING" id="321763.SAMN04488692_103152"/>